<dbReference type="PhylomeDB" id="S7ZYM1"/>
<evidence type="ECO:0000256" key="3">
    <source>
        <dbReference type="RuleBase" id="RU004168"/>
    </source>
</evidence>
<keyword evidence="6" id="KW-1185">Reference proteome</keyword>
<dbReference type="Gene3D" id="3.30.70.100">
    <property type="match status" value="1"/>
</dbReference>
<dbReference type="OrthoDB" id="7961613at2759"/>
<dbReference type="PANTHER" id="PTHR47268">
    <property type="entry name" value="ACYLPHOSPHATASE"/>
    <property type="match status" value="1"/>
</dbReference>
<dbReference type="STRING" id="933388.S7ZYM1"/>
<feature type="active site" evidence="1">
    <location>
        <position position="20"/>
    </location>
</feature>
<evidence type="ECO:0000259" key="4">
    <source>
        <dbReference type="PROSITE" id="PS51160"/>
    </source>
</evidence>
<dbReference type="InterPro" id="IPR017968">
    <property type="entry name" value="Acylphosphatase_CS"/>
</dbReference>
<dbReference type="PROSITE" id="PS00150">
    <property type="entry name" value="ACYLPHOSPHATASE_1"/>
    <property type="match status" value="1"/>
</dbReference>
<organism evidence="5 6">
    <name type="scientific">Penicillium oxalicum (strain 114-2 / CGMCC 5302)</name>
    <name type="common">Penicillium decumbens</name>
    <dbReference type="NCBI Taxonomy" id="933388"/>
    <lineage>
        <taxon>Eukaryota</taxon>
        <taxon>Fungi</taxon>
        <taxon>Dikarya</taxon>
        <taxon>Ascomycota</taxon>
        <taxon>Pezizomycotina</taxon>
        <taxon>Eurotiomycetes</taxon>
        <taxon>Eurotiomycetidae</taxon>
        <taxon>Eurotiales</taxon>
        <taxon>Aspergillaceae</taxon>
        <taxon>Penicillium</taxon>
    </lineage>
</organism>
<dbReference type="PANTHER" id="PTHR47268:SF4">
    <property type="entry name" value="ACYLPHOSPHATASE"/>
    <property type="match status" value="1"/>
</dbReference>
<dbReference type="PROSITE" id="PS51160">
    <property type="entry name" value="ACYLPHOSPHATASE_3"/>
    <property type="match status" value="1"/>
</dbReference>
<proteinExistence type="inferred from homology"/>
<evidence type="ECO:0000256" key="2">
    <source>
        <dbReference type="RuleBase" id="RU000553"/>
    </source>
</evidence>
<dbReference type="HOGENOM" id="CLU_141932_4_0_1"/>
<dbReference type="InterPro" id="IPR036046">
    <property type="entry name" value="Acylphosphatase-like_dom_sf"/>
</dbReference>
<evidence type="ECO:0000313" key="5">
    <source>
        <dbReference type="EMBL" id="EPS33886.1"/>
    </source>
</evidence>
<dbReference type="Proteomes" id="UP000019376">
    <property type="component" value="Unassembled WGS sequence"/>
</dbReference>
<dbReference type="GO" id="GO:0003998">
    <property type="term" value="F:acylphosphatase activity"/>
    <property type="evidence" value="ECO:0007669"/>
    <property type="project" value="UniProtKB-EC"/>
</dbReference>
<dbReference type="AlphaFoldDB" id="S7ZYM1"/>
<name>S7ZYM1_PENO1</name>
<dbReference type="EMBL" id="KB644415">
    <property type="protein sequence ID" value="EPS33886.1"/>
    <property type="molecule type" value="Genomic_DNA"/>
</dbReference>
<accession>S7ZYM1</accession>
<keyword evidence="1 2" id="KW-0378">Hydrolase</keyword>
<feature type="domain" description="Acylphosphatase-like" evidence="4">
    <location>
        <begin position="5"/>
        <end position="109"/>
    </location>
</feature>
<protein>
    <recommendedName>
        <fullName evidence="1 2">Acylphosphatase</fullName>
        <ecNumber evidence="1 2">3.6.1.7</ecNumber>
    </recommendedName>
</protein>
<sequence length="119" mass="13216">MASKRIAFKVHGTVQGVGFRDFTQKCATKDKMSGWVRNTTCGRVPVLGHGTLALMENEYQVEGEVQGPEPSVQEFLKQIDKGPRHAHVVKLEKRELDVKEGDDQFVVLRTGESTFQSGA</sequence>
<dbReference type="PROSITE" id="PS00151">
    <property type="entry name" value="ACYLPHOSPHATASE_2"/>
    <property type="match status" value="1"/>
</dbReference>
<dbReference type="eggNOG" id="ENOG502SCRS">
    <property type="taxonomic scope" value="Eukaryota"/>
</dbReference>
<reference evidence="5 6" key="1">
    <citation type="journal article" date="2013" name="PLoS ONE">
        <title>Genomic and secretomic analyses reveal unique features of the lignocellulolytic enzyme system of Penicillium decumbens.</title>
        <authorList>
            <person name="Liu G."/>
            <person name="Zhang L."/>
            <person name="Wei X."/>
            <person name="Zou G."/>
            <person name="Qin Y."/>
            <person name="Ma L."/>
            <person name="Li J."/>
            <person name="Zheng H."/>
            <person name="Wang S."/>
            <person name="Wang C."/>
            <person name="Xun L."/>
            <person name="Zhao G.-P."/>
            <person name="Zhou Z."/>
            <person name="Qu Y."/>
        </authorList>
    </citation>
    <scope>NUCLEOTIDE SEQUENCE [LARGE SCALE GENOMIC DNA]</scope>
    <source>
        <strain evidence="6">114-2 / CGMCC 5302</strain>
    </source>
</reference>
<dbReference type="Pfam" id="PF00708">
    <property type="entry name" value="Acylphosphatase"/>
    <property type="match status" value="2"/>
</dbReference>
<dbReference type="InterPro" id="IPR020456">
    <property type="entry name" value="Acylphosphatase"/>
</dbReference>
<evidence type="ECO:0000313" key="6">
    <source>
        <dbReference type="Proteomes" id="UP000019376"/>
    </source>
</evidence>
<comment type="similarity">
    <text evidence="3">Belongs to the acylphosphatase family.</text>
</comment>
<feature type="active site" evidence="1">
    <location>
        <position position="38"/>
    </location>
</feature>
<dbReference type="EC" id="3.6.1.7" evidence="1 2"/>
<comment type="catalytic activity">
    <reaction evidence="1 2">
        <text>an acyl phosphate + H2O = a carboxylate + phosphate + H(+)</text>
        <dbReference type="Rhea" id="RHEA:14965"/>
        <dbReference type="ChEBI" id="CHEBI:15377"/>
        <dbReference type="ChEBI" id="CHEBI:15378"/>
        <dbReference type="ChEBI" id="CHEBI:29067"/>
        <dbReference type="ChEBI" id="CHEBI:43474"/>
        <dbReference type="ChEBI" id="CHEBI:59918"/>
        <dbReference type="EC" id="3.6.1.7"/>
    </reaction>
</comment>
<evidence type="ECO:0000256" key="1">
    <source>
        <dbReference type="PROSITE-ProRule" id="PRU00520"/>
    </source>
</evidence>
<dbReference type="SUPFAM" id="SSF54975">
    <property type="entry name" value="Acylphosphatase/BLUF domain-like"/>
    <property type="match status" value="1"/>
</dbReference>
<dbReference type="InterPro" id="IPR001792">
    <property type="entry name" value="Acylphosphatase-like_dom"/>
</dbReference>
<gene>
    <name evidence="5" type="ORF">PDE_08848</name>
</gene>